<evidence type="ECO:0000313" key="2">
    <source>
        <dbReference type="Proteomes" id="UP001050691"/>
    </source>
</evidence>
<sequence length="227" mass="25535">MTKSINAAVPVVVDDSDDFCSCSESIYHSFIDPVVESTHLPHPSTELSDARCDLLSSSVDLMDPLTLKVQRSTECARQRLKKPMDIAKAKRPCSSCTYCRRYRVAKSTVRSPQANRVLRYDFHEAKADAKLQLERSRELADSTDSAYTPTTRASGTASLLDFVKPPSRSAANRFELINRPRQVLALDDFTEIDPDKYDLDDWEHVPAPMYKGKESRRSYARVVAAKA</sequence>
<proteinExistence type="predicted"/>
<organism evidence="1 2">
    <name type="scientific">Clathrus columnatus</name>
    <dbReference type="NCBI Taxonomy" id="1419009"/>
    <lineage>
        <taxon>Eukaryota</taxon>
        <taxon>Fungi</taxon>
        <taxon>Dikarya</taxon>
        <taxon>Basidiomycota</taxon>
        <taxon>Agaricomycotina</taxon>
        <taxon>Agaricomycetes</taxon>
        <taxon>Phallomycetidae</taxon>
        <taxon>Phallales</taxon>
        <taxon>Clathraceae</taxon>
        <taxon>Clathrus</taxon>
    </lineage>
</organism>
<gene>
    <name evidence="1" type="ORF">Clacol_007655</name>
</gene>
<dbReference type="EMBL" id="BPWL01000008">
    <property type="protein sequence ID" value="GJJ13401.1"/>
    <property type="molecule type" value="Genomic_DNA"/>
</dbReference>
<keyword evidence="2" id="KW-1185">Reference proteome</keyword>
<name>A0AAV5ALT5_9AGAM</name>
<reference evidence="1" key="1">
    <citation type="submission" date="2021-10" db="EMBL/GenBank/DDBJ databases">
        <title>De novo Genome Assembly of Clathrus columnatus (Basidiomycota, Fungi) Using Illumina and Nanopore Sequence Data.</title>
        <authorList>
            <person name="Ogiso-Tanaka E."/>
            <person name="Itagaki H."/>
            <person name="Hosoya T."/>
            <person name="Hosaka K."/>
        </authorList>
    </citation>
    <scope>NUCLEOTIDE SEQUENCE</scope>
    <source>
        <strain evidence="1">MO-923</strain>
    </source>
</reference>
<protein>
    <submittedName>
        <fullName evidence="1">Uncharacterized protein</fullName>
    </submittedName>
</protein>
<dbReference type="AlphaFoldDB" id="A0AAV5ALT5"/>
<dbReference type="Proteomes" id="UP001050691">
    <property type="component" value="Unassembled WGS sequence"/>
</dbReference>
<accession>A0AAV5ALT5</accession>
<evidence type="ECO:0000313" key="1">
    <source>
        <dbReference type="EMBL" id="GJJ13401.1"/>
    </source>
</evidence>
<comment type="caution">
    <text evidence="1">The sequence shown here is derived from an EMBL/GenBank/DDBJ whole genome shotgun (WGS) entry which is preliminary data.</text>
</comment>